<dbReference type="EMBL" id="CAFABA010000005">
    <property type="protein sequence ID" value="CAB4814389.1"/>
    <property type="molecule type" value="Genomic_DNA"/>
</dbReference>
<evidence type="ECO:0000259" key="1">
    <source>
        <dbReference type="Pfam" id="PF12680"/>
    </source>
</evidence>
<name>A0A6J6T5I2_9ZZZZ</name>
<dbReference type="EMBL" id="CAEZYR010000040">
    <property type="protein sequence ID" value="CAB4742411.1"/>
    <property type="molecule type" value="Genomic_DNA"/>
</dbReference>
<dbReference type="Pfam" id="PF12680">
    <property type="entry name" value="SnoaL_2"/>
    <property type="match status" value="1"/>
</dbReference>
<sequence>MINEEVIRVVLGSWAQGADAAKAAIRAFFADGCMWEQASFPTTIGPEEAAALFDSMGQMGFSSVDVDFRNVVAAGDVVCTERVDWLVRPDGSRVGPLPIVGVTEFRDGKITSWREYFDRAHLTARGSAASDPAGG</sequence>
<evidence type="ECO:0000313" key="2">
    <source>
        <dbReference type="EMBL" id="CAB4742411.1"/>
    </source>
</evidence>
<reference evidence="2" key="1">
    <citation type="submission" date="2020-05" db="EMBL/GenBank/DDBJ databases">
        <authorList>
            <person name="Chiriac C."/>
            <person name="Salcher M."/>
            <person name="Ghai R."/>
            <person name="Kavagutti S V."/>
        </authorList>
    </citation>
    <scope>NUCLEOTIDE SEQUENCE</scope>
</reference>
<dbReference type="Gene3D" id="3.10.450.50">
    <property type="match status" value="1"/>
</dbReference>
<dbReference type="EMBL" id="CAFBOS010000149">
    <property type="protein sequence ID" value="CAB5008934.1"/>
    <property type="molecule type" value="Genomic_DNA"/>
</dbReference>
<dbReference type="EMBL" id="CAFBMH010000056">
    <property type="protein sequence ID" value="CAB4912353.1"/>
    <property type="molecule type" value="Genomic_DNA"/>
</dbReference>
<dbReference type="InterPro" id="IPR037401">
    <property type="entry name" value="SnoaL-like"/>
</dbReference>
<evidence type="ECO:0000313" key="5">
    <source>
        <dbReference type="EMBL" id="CAB5008934.1"/>
    </source>
</evidence>
<organism evidence="2">
    <name type="scientific">freshwater metagenome</name>
    <dbReference type="NCBI Taxonomy" id="449393"/>
    <lineage>
        <taxon>unclassified sequences</taxon>
        <taxon>metagenomes</taxon>
        <taxon>ecological metagenomes</taxon>
    </lineage>
</organism>
<proteinExistence type="predicted"/>
<accession>A0A6J6T5I2</accession>
<dbReference type="AlphaFoldDB" id="A0A6J6T5I2"/>
<protein>
    <submittedName>
        <fullName evidence="2">Unannotated protein</fullName>
    </submittedName>
</protein>
<evidence type="ECO:0000313" key="3">
    <source>
        <dbReference type="EMBL" id="CAB4814389.1"/>
    </source>
</evidence>
<feature type="domain" description="SnoaL-like" evidence="1">
    <location>
        <begin position="23"/>
        <end position="113"/>
    </location>
</feature>
<gene>
    <name evidence="2" type="ORF">UFOPK2754_01265</name>
    <name evidence="3" type="ORF">UFOPK3139_00244</name>
    <name evidence="4" type="ORF">UFOPK3543_01591</name>
    <name evidence="5" type="ORF">UFOPK3967_02125</name>
</gene>
<dbReference type="InterPro" id="IPR032710">
    <property type="entry name" value="NTF2-like_dom_sf"/>
</dbReference>
<evidence type="ECO:0000313" key="4">
    <source>
        <dbReference type="EMBL" id="CAB4912353.1"/>
    </source>
</evidence>
<dbReference type="SUPFAM" id="SSF54427">
    <property type="entry name" value="NTF2-like"/>
    <property type="match status" value="1"/>
</dbReference>